<dbReference type="EMBL" id="AP028055">
    <property type="protein sequence ID" value="BEG99601.1"/>
    <property type="molecule type" value="Genomic_DNA"/>
</dbReference>
<dbReference type="Proteomes" id="UP001496674">
    <property type="component" value="Chromosome"/>
</dbReference>
<evidence type="ECO:0000313" key="1">
    <source>
        <dbReference type="EMBL" id="BEG99601.1"/>
    </source>
</evidence>
<protein>
    <submittedName>
        <fullName evidence="1">Uncharacterized protein</fullName>
    </submittedName>
</protein>
<keyword evidence="2" id="KW-1185">Reference proteome</keyword>
<organism evidence="1 2">
    <name type="scientific">Bacteroides sedimenti</name>
    <dbReference type="NCBI Taxonomy" id="2136147"/>
    <lineage>
        <taxon>Bacteria</taxon>
        <taxon>Pseudomonadati</taxon>
        <taxon>Bacteroidota</taxon>
        <taxon>Bacteroidia</taxon>
        <taxon>Bacteroidales</taxon>
        <taxon>Bacteroidaceae</taxon>
        <taxon>Bacteroides</taxon>
    </lineage>
</organism>
<evidence type="ECO:0000313" key="2">
    <source>
        <dbReference type="Proteomes" id="UP001496674"/>
    </source>
</evidence>
<sequence>MEWLTLLCVRAKLSIPIIVIPDSKIILLKKEVIKYQNEGAIDDSETSTRLNTLGYPLSELPEKRSFTYPGDANYNLGYESGYIRGYEGECICKSIAREILNIFASGRGESEGVNLATGSRIGKVNGEKDFKNEE</sequence>
<name>A0ABM8ID93_9BACE</name>
<accession>A0ABM8ID93</accession>
<dbReference type="RefSeq" id="WP_353330270.1">
    <property type="nucleotide sequence ID" value="NZ_AP028055.1"/>
</dbReference>
<gene>
    <name evidence="1" type="ORF">BSYN_18660</name>
</gene>
<reference evidence="1 2" key="1">
    <citation type="submission" date="2023-04" db="EMBL/GenBank/DDBJ databases">
        <title>Draft genome sequence of acteroides sedimenti strain YN3PY1.</title>
        <authorList>
            <person name="Yoshida N."/>
        </authorList>
    </citation>
    <scope>NUCLEOTIDE SEQUENCE [LARGE SCALE GENOMIC DNA]</scope>
    <source>
        <strain evidence="1 2">YN3PY1</strain>
    </source>
</reference>
<proteinExistence type="predicted"/>